<evidence type="ECO:0000313" key="4">
    <source>
        <dbReference type="Proteomes" id="UP000391834"/>
    </source>
</evidence>
<evidence type="ECO:0000313" key="3">
    <source>
        <dbReference type="EMBL" id="GET34545.1"/>
    </source>
</evidence>
<protein>
    <recommendedName>
        <fullName evidence="2">DUF3857 domain-containing protein</fullName>
    </recommendedName>
</protein>
<dbReference type="InterPro" id="IPR024618">
    <property type="entry name" value="DUF3857"/>
</dbReference>
<dbReference type="Gene3D" id="3.10.620.30">
    <property type="match status" value="1"/>
</dbReference>
<dbReference type="EMBL" id="BLAX01000001">
    <property type="protein sequence ID" value="GET34545.1"/>
    <property type="molecule type" value="Genomic_DNA"/>
</dbReference>
<comment type="caution">
    <text evidence="3">The sequence shown here is derived from an EMBL/GenBank/DDBJ whole genome shotgun (WGS) entry which is preliminary data.</text>
</comment>
<dbReference type="InterPro" id="IPR038765">
    <property type="entry name" value="Papain-like_cys_pep_sf"/>
</dbReference>
<evidence type="ECO:0000259" key="2">
    <source>
        <dbReference type="Pfam" id="PF12969"/>
    </source>
</evidence>
<proteinExistence type="predicted"/>
<dbReference type="Gene3D" id="2.60.40.3140">
    <property type="match status" value="1"/>
</dbReference>
<keyword evidence="4" id="KW-1185">Reference proteome</keyword>
<accession>A0A5M4B315</accession>
<keyword evidence="1" id="KW-0732">Signal</keyword>
<dbReference type="Proteomes" id="UP000391834">
    <property type="component" value="Unassembled WGS sequence"/>
</dbReference>
<feature type="chain" id="PRO_5024377069" description="DUF3857 domain-containing protein" evidence="1">
    <location>
        <begin position="24"/>
        <end position="685"/>
    </location>
</feature>
<dbReference type="RefSeq" id="WP_027585628.1">
    <property type="nucleotide sequence ID" value="NZ_BLAX01000001.1"/>
</dbReference>
<reference evidence="3 4" key="1">
    <citation type="submission" date="2019-10" db="EMBL/GenBank/DDBJ databases">
        <title>Prolixibacter strains distinguished by the presence of nitrate reductase genes were adept at nitrate-dependent anaerobic corrosion of metallic iron and carbon steel.</title>
        <authorList>
            <person name="Iino T."/>
            <person name="Shono N."/>
            <person name="Ito K."/>
            <person name="Nakamura R."/>
            <person name="Sueoka K."/>
            <person name="Harayama S."/>
            <person name="Ohkuma M."/>
        </authorList>
    </citation>
    <scope>NUCLEOTIDE SEQUENCE [LARGE SCALE GENOMIC DNA]</scope>
    <source>
        <strain evidence="3 4">JCM 13498</strain>
    </source>
</reference>
<sequence>MKTCCHLLFVLFLLLTVTQQVNAQKEPKTGKVDIENLKATRCPIDSNAHAYFIFDYGKADFEYMAKNVRSDDPASSRTGFQLHINRHFRIKVLDNEGFDYANVEIPLYQGRQNEELSTLKAYTYNLENGKVVKDKLSNRDVMTEETSEHWNTVKFALPNVKAGSIIEVDYTIRTTHFFNLRTWYFQRDIPTLYSDFTAIVPEYYFYNKTLRGYYPVKFEQDQRQQKMTITYHQKAEGVTQKAYTSTGTFNYTENIYHYTADSIPAFPKERFLRTEDNYISRIDFELQYRKFPQSPIDYYTTTWQDVDKDLNDNQYFGKQLNGSGNMRDAADELKKSGAEGMQMMNLAMEYIKHHIAWNGTKTKYVNTTLNKAFKEGSGNCADVNLNLVRLLREVGFKSYPVVLSTQDNGIIHPSHPSISSFNYVVAMVESAGRAYLMDATDADAEINLLPIRCLNDKGRIIGDVPDKWINLMNYQPFSMTSSILMMMDSTAMIKGKANMNLKGYGAYEFRKAIRKYDSPTDFIKAQDDKNTLQNIDGLKVKGLDTLYHNLNLSYSFTDNQLSANRGDMLYFNPVVLPYFEENPFKLDKRQYPVEFDHPYHIQQVQTYRIPTNYQVQETPKSVKMVLPNNEAQFVFQVQNLGGNLIVSSSLIINKSVFLPSEYEQLKKFFQMMIDKQNELVVLKHI</sequence>
<dbReference type="Gene3D" id="2.60.120.1130">
    <property type="match status" value="1"/>
</dbReference>
<evidence type="ECO:0000256" key="1">
    <source>
        <dbReference type="SAM" id="SignalP"/>
    </source>
</evidence>
<dbReference type="Pfam" id="PF12969">
    <property type="entry name" value="DUF3857"/>
    <property type="match status" value="1"/>
</dbReference>
<dbReference type="SUPFAM" id="SSF54001">
    <property type="entry name" value="Cysteine proteinases"/>
    <property type="match status" value="1"/>
</dbReference>
<dbReference type="OrthoDB" id="98874at2"/>
<feature type="domain" description="DUF3857" evidence="2">
    <location>
        <begin position="85"/>
        <end position="228"/>
    </location>
</feature>
<name>A0A5M4B315_9BACT</name>
<gene>
    <name evidence="3" type="ORF">PbJCM13498_34080</name>
</gene>
<dbReference type="AlphaFoldDB" id="A0A5M4B315"/>
<organism evidence="3 4">
    <name type="scientific">Prolixibacter bellariivorans</name>
    <dbReference type="NCBI Taxonomy" id="314319"/>
    <lineage>
        <taxon>Bacteria</taxon>
        <taxon>Pseudomonadati</taxon>
        <taxon>Bacteroidota</taxon>
        <taxon>Bacteroidia</taxon>
        <taxon>Marinilabiliales</taxon>
        <taxon>Prolixibacteraceae</taxon>
        <taxon>Prolixibacter</taxon>
    </lineage>
</organism>
<feature type="signal peptide" evidence="1">
    <location>
        <begin position="1"/>
        <end position="23"/>
    </location>
</feature>